<keyword evidence="3" id="KW-0678">Repressor</keyword>
<protein>
    <recommendedName>
        <fullName evidence="2">Toxin CcdB</fullName>
    </recommendedName>
    <alternativeName>
        <fullName evidence="7">Cytotoxic protein CcdB</fullName>
    </alternativeName>
    <alternativeName>
        <fullName evidence="6">Protein LetD</fullName>
    </alternativeName>
</protein>
<dbReference type="InterPro" id="IPR011067">
    <property type="entry name" value="Plasmid_toxin/cell-grow_inhib"/>
</dbReference>
<evidence type="ECO:0000256" key="3">
    <source>
        <dbReference type="ARBA" id="ARBA00022491"/>
    </source>
</evidence>
<evidence type="ECO:0000256" key="5">
    <source>
        <dbReference type="ARBA" id="ARBA00023163"/>
    </source>
</evidence>
<dbReference type="SUPFAM" id="SSF50118">
    <property type="entry name" value="Cell growth inhibitor/plasmid maintenance toxic component"/>
    <property type="match status" value="1"/>
</dbReference>
<dbReference type="Gene3D" id="2.30.30.110">
    <property type="match status" value="1"/>
</dbReference>
<comment type="similarity">
    <text evidence="1">Belongs to the CcdB toxin family.</text>
</comment>
<reference evidence="8" key="1">
    <citation type="submission" date="2019-12" db="EMBL/GenBank/DDBJ databases">
        <title>Comparative genomics gives insights into the taxonomy of the Azoarcus-Aromatoleum group and reveals separate origins of nif in the plant-associated Azoarcus and non-plant-associated Aromatoleum sub-groups.</title>
        <authorList>
            <person name="Lafos M."/>
            <person name="Maluk M."/>
            <person name="Batista M."/>
            <person name="Junghare M."/>
            <person name="Carmona M."/>
            <person name="Faoro H."/>
            <person name="Cruz L.M."/>
            <person name="Battistoni F."/>
            <person name="De Souza E."/>
            <person name="Pedrosa F."/>
            <person name="Chen W.-M."/>
            <person name="Poole P.S."/>
            <person name="Dixon R.A."/>
            <person name="James E.K."/>
        </authorList>
    </citation>
    <scope>NUCLEOTIDE SEQUENCE</scope>
    <source>
        <strain evidence="8">NSC3</strain>
    </source>
</reference>
<organism evidence="8 9">
    <name type="scientific">Azoarcus taiwanensis</name>
    <dbReference type="NCBI Taxonomy" id="666964"/>
    <lineage>
        <taxon>Bacteria</taxon>
        <taxon>Pseudomonadati</taxon>
        <taxon>Pseudomonadota</taxon>
        <taxon>Betaproteobacteria</taxon>
        <taxon>Rhodocyclales</taxon>
        <taxon>Zoogloeaceae</taxon>
        <taxon>Azoarcus</taxon>
    </lineage>
</organism>
<gene>
    <name evidence="8" type="ORF">GPA21_08915</name>
</gene>
<comment type="caution">
    <text evidence="8">The sequence shown here is derived from an EMBL/GenBank/DDBJ whole genome shotgun (WGS) entry which is preliminary data.</text>
</comment>
<evidence type="ECO:0000256" key="6">
    <source>
        <dbReference type="ARBA" id="ARBA00029628"/>
    </source>
</evidence>
<evidence type="ECO:0000313" key="9">
    <source>
        <dbReference type="Proteomes" id="UP000599523"/>
    </source>
</evidence>
<evidence type="ECO:0000256" key="4">
    <source>
        <dbReference type="ARBA" id="ARBA00023015"/>
    </source>
</evidence>
<evidence type="ECO:0000256" key="7">
    <source>
        <dbReference type="ARBA" id="ARBA00033135"/>
    </source>
</evidence>
<evidence type="ECO:0000313" key="8">
    <source>
        <dbReference type="EMBL" id="NMG03094.1"/>
    </source>
</evidence>
<keyword evidence="5" id="KW-0804">Transcription</keyword>
<keyword evidence="9" id="KW-1185">Reference proteome</keyword>
<name>A0A972F7C5_9RHOO</name>
<dbReference type="Pfam" id="PF01845">
    <property type="entry name" value="CcdB"/>
    <property type="match status" value="1"/>
</dbReference>
<dbReference type="AlphaFoldDB" id="A0A972F7C5"/>
<dbReference type="RefSeq" id="WP_168987852.1">
    <property type="nucleotide sequence ID" value="NZ_CAWPHM010000267.1"/>
</dbReference>
<dbReference type="GO" id="GO:0006276">
    <property type="term" value="P:plasmid maintenance"/>
    <property type="evidence" value="ECO:0007669"/>
    <property type="project" value="InterPro"/>
</dbReference>
<evidence type="ECO:0000256" key="1">
    <source>
        <dbReference type="ARBA" id="ARBA00005230"/>
    </source>
</evidence>
<proteinExistence type="inferred from homology"/>
<dbReference type="EMBL" id="WTVM01000042">
    <property type="protein sequence ID" value="NMG03094.1"/>
    <property type="molecule type" value="Genomic_DNA"/>
</dbReference>
<sequence length="105" mass="11723">MARFDVYANPGRHANTTPYLLDVQSDLLDGLDSRMAVPLRSLQHFPQVKLPTRLTPVLTINGQDYLLETPKMGAVPVRVLKTPVASLADEQVQITQALEFLFQGY</sequence>
<dbReference type="Proteomes" id="UP000599523">
    <property type="component" value="Unassembled WGS sequence"/>
</dbReference>
<evidence type="ECO:0000256" key="2">
    <source>
        <dbReference type="ARBA" id="ARBA00015075"/>
    </source>
</evidence>
<keyword evidence="4" id="KW-0805">Transcription regulation</keyword>
<dbReference type="InterPro" id="IPR002712">
    <property type="entry name" value="CcdB"/>
</dbReference>
<dbReference type="GO" id="GO:0008657">
    <property type="term" value="F:DNA topoisomerase type II (double strand cut, ATP-hydrolyzing) inhibitor activity"/>
    <property type="evidence" value="ECO:0007669"/>
    <property type="project" value="InterPro"/>
</dbReference>
<accession>A0A972F7C5</accession>